<organism evidence="1">
    <name type="scientific">Nothobranchius furzeri</name>
    <name type="common">Turquoise killifish</name>
    <dbReference type="NCBI Taxonomy" id="105023"/>
    <lineage>
        <taxon>Eukaryota</taxon>
        <taxon>Metazoa</taxon>
        <taxon>Chordata</taxon>
        <taxon>Craniata</taxon>
        <taxon>Vertebrata</taxon>
        <taxon>Euteleostomi</taxon>
        <taxon>Actinopterygii</taxon>
        <taxon>Neopterygii</taxon>
        <taxon>Teleostei</taxon>
        <taxon>Neoteleostei</taxon>
        <taxon>Acanthomorphata</taxon>
        <taxon>Ovalentaria</taxon>
        <taxon>Atherinomorphae</taxon>
        <taxon>Cyprinodontiformes</taxon>
        <taxon>Nothobranchiidae</taxon>
        <taxon>Nothobranchius</taxon>
    </lineage>
</organism>
<reference evidence="1" key="1">
    <citation type="submission" date="2016-05" db="EMBL/GenBank/DDBJ databases">
        <authorList>
            <person name="Lavstsen T."/>
            <person name="Jespersen J.S."/>
        </authorList>
    </citation>
    <scope>NUCLEOTIDE SEQUENCE</scope>
    <source>
        <tissue evidence="1">Brain</tissue>
    </source>
</reference>
<dbReference type="AlphaFoldDB" id="A0A1A8UT90"/>
<proteinExistence type="predicted"/>
<accession>A0A1A8UT90</accession>
<protein>
    <submittedName>
        <fullName evidence="1">Uncharacterized protein</fullName>
    </submittedName>
</protein>
<sequence>ILCVCSPFRSSLMMIACSRRTYWRTTTPPTHLCPTQETTWLFPTEDSSGEATVWAPTTLPPTSYQGGQCDQTISLWKGQWTRSWTNAGKTTRQLNKTKVQNED</sequence>
<reference evidence="1" key="2">
    <citation type="submission" date="2016-06" db="EMBL/GenBank/DDBJ databases">
        <title>The genome of a short-lived fish provides insights into sex chromosome evolution and the genetic control of aging.</title>
        <authorList>
            <person name="Reichwald K."/>
            <person name="Felder M."/>
            <person name="Petzold A."/>
            <person name="Koch P."/>
            <person name="Groth M."/>
            <person name="Platzer M."/>
        </authorList>
    </citation>
    <scope>NUCLEOTIDE SEQUENCE</scope>
    <source>
        <tissue evidence="1">Brain</tissue>
    </source>
</reference>
<gene>
    <name evidence="1" type="primary">Nfu_g_1_006034</name>
</gene>
<dbReference type="EMBL" id="HAEJ01010085">
    <property type="protein sequence ID" value="SBS50542.1"/>
    <property type="molecule type" value="Transcribed_RNA"/>
</dbReference>
<name>A0A1A8UT90_NOTFU</name>
<evidence type="ECO:0000313" key="1">
    <source>
        <dbReference type="EMBL" id="SBS50542.1"/>
    </source>
</evidence>
<feature type="non-terminal residue" evidence="1">
    <location>
        <position position="1"/>
    </location>
</feature>